<dbReference type="CDD" id="cd02440">
    <property type="entry name" value="AdoMet_MTases"/>
    <property type="match status" value="1"/>
</dbReference>
<proteinExistence type="predicted"/>
<reference evidence="7 8" key="1">
    <citation type="submission" date="2019-05" db="EMBL/GenBank/DDBJ databases">
        <title>Roseovarius bejariae sp. nov., a moderately halophylic bacterium isolated from a saline soil in Rambla Salada (Murcia).</title>
        <authorList>
            <person name="Castro D.J."/>
            <person name="Gomez-Altuve A."/>
            <person name="Reina J.C."/>
            <person name="Rodriguez M."/>
            <person name="Sampedro I."/>
            <person name="Llamas I."/>
            <person name="Martinez-Checa F."/>
        </authorList>
    </citation>
    <scope>NUCLEOTIDE SEQUENCE [LARGE SCALE GENOMIC DNA]</scope>
    <source>
        <strain evidence="7 8">A21</strain>
    </source>
</reference>
<evidence type="ECO:0000256" key="2">
    <source>
        <dbReference type="ARBA" id="ARBA00022552"/>
    </source>
</evidence>
<keyword evidence="8" id="KW-1185">Reference proteome</keyword>
<dbReference type="Gene3D" id="3.40.50.150">
    <property type="entry name" value="Vaccinia Virus protein VP39"/>
    <property type="match status" value="2"/>
</dbReference>
<dbReference type="GO" id="GO:0008757">
    <property type="term" value="F:S-adenosylmethionine-dependent methyltransferase activity"/>
    <property type="evidence" value="ECO:0007669"/>
    <property type="project" value="InterPro"/>
</dbReference>
<evidence type="ECO:0000256" key="1">
    <source>
        <dbReference type="ARBA" id="ARBA00022490"/>
    </source>
</evidence>
<dbReference type="GO" id="GO:0006364">
    <property type="term" value="P:rRNA processing"/>
    <property type="evidence" value="ECO:0007669"/>
    <property type="project" value="UniProtKB-KW"/>
</dbReference>
<keyword evidence="5" id="KW-0949">S-adenosyl-L-methionine</keyword>
<dbReference type="SUPFAM" id="SSF53335">
    <property type="entry name" value="S-adenosyl-L-methionine-dependent methyltransferases"/>
    <property type="match status" value="1"/>
</dbReference>
<evidence type="ECO:0000313" key="7">
    <source>
        <dbReference type="EMBL" id="MRU16853.1"/>
    </source>
</evidence>
<keyword evidence="1" id="KW-0963">Cytoplasm</keyword>
<evidence type="ECO:0000256" key="5">
    <source>
        <dbReference type="ARBA" id="ARBA00022691"/>
    </source>
</evidence>
<dbReference type="EMBL" id="SZWE01000002">
    <property type="protein sequence ID" value="MRU16853.1"/>
    <property type="molecule type" value="Genomic_DNA"/>
</dbReference>
<dbReference type="InterPro" id="IPR002052">
    <property type="entry name" value="DNA_methylase_N6_adenine_CS"/>
</dbReference>
<accession>A0A844D4T1</accession>
<keyword evidence="2" id="KW-0698">rRNA processing</keyword>
<dbReference type="GO" id="GO:0008170">
    <property type="term" value="F:N-methyltransferase activity"/>
    <property type="evidence" value="ECO:0007669"/>
    <property type="project" value="UniProtKB-ARBA"/>
</dbReference>
<evidence type="ECO:0000259" key="6">
    <source>
        <dbReference type="Pfam" id="PF05175"/>
    </source>
</evidence>
<dbReference type="PROSITE" id="PS00092">
    <property type="entry name" value="N6_MTASE"/>
    <property type="match status" value="1"/>
</dbReference>
<evidence type="ECO:0000256" key="4">
    <source>
        <dbReference type="ARBA" id="ARBA00022679"/>
    </source>
</evidence>
<evidence type="ECO:0000256" key="3">
    <source>
        <dbReference type="ARBA" id="ARBA00022603"/>
    </source>
</evidence>
<dbReference type="InterPro" id="IPR029063">
    <property type="entry name" value="SAM-dependent_MTases_sf"/>
</dbReference>
<dbReference type="Pfam" id="PF05175">
    <property type="entry name" value="MTS"/>
    <property type="match status" value="1"/>
</dbReference>
<dbReference type="Proteomes" id="UP000564704">
    <property type="component" value="Unassembled WGS sequence"/>
</dbReference>
<dbReference type="GO" id="GO:0032259">
    <property type="term" value="P:methylation"/>
    <property type="evidence" value="ECO:0007669"/>
    <property type="project" value="UniProtKB-KW"/>
</dbReference>
<organism evidence="7 8">
    <name type="scientific">Roseovarius bejariae</name>
    <dbReference type="NCBI Taxonomy" id="2576383"/>
    <lineage>
        <taxon>Bacteria</taxon>
        <taxon>Pseudomonadati</taxon>
        <taxon>Pseudomonadota</taxon>
        <taxon>Alphaproteobacteria</taxon>
        <taxon>Rhodobacterales</taxon>
        <taxon>Roseobacteraceae</taxon>
        <taxon>Roseovarius</taxon>
    </lineage>
</organism>
<comment type="caution">
    <text evidence="7">The sequence shown here is derived from an EMBL/GenBank/DDBJ whole genome shotgun (WGS) entry which is preliminary data.</text>
</comment>
<keyword evidence="4 7" id="KW-0808">Transferase</keyword>
<protein>
    <submittedName>
        <fullName evidence="7">Class I SAM-dependent methyltransferase</fullName>
    </submittedName>
</protein>
<dbReference type="RefSeq" id="WP_343032087.1">
    <property type="nucleotide sequence ID" value="NZ_SZWE01000002.1"/>
</dbReference>
<feature type="domain" description="Methyltransferase small" evidence="6">
    <location>
        <begin position="158"/>
        <end position="321"/>
    </location>
</feature>
<name>A0A844D4T1_9RHOB</name>
<dbReference type="PANTHER" id="PTHR47816">
    <property type="entry name" value="RIBOSOMAL RNA SMALL SUBUNIT METHYLTRANSFERASE C"/>
    <property type="match status" value="1"/>
</dbReference>
<gene>
    <name evidence="7" type="ORF">FDP25_15535</name>
</gene>
<dbReference type="GO" id="GO:0003676">
    <property type="term" value="F:nucleic acid binding"/>
    <property type="evidence" value="ECO:0007669"/>
    <property type="project" value="InterPro"/>
</dbReference>
<evidence type="ECO:0000313" key="8">
    <source>
        <dbReference type="Proteomes" id="UP000564704"/>
    </source>
</evidence>
<dbReference type="InterPro" id="IPR046977">
    <property type="entry name" value="RsmC/RlmG"/>
</dbReference>
<dbReference type="AlphaFoldDB" id="A0A844D4T1"/>
<dbReference type="PANTHER" id="PTHR47816:SF4">
    <property type="entry name" value="RIBOSOMAL RNA SMALL SUBUNIT METHYLTRANSFERASE C"/>
    <property type="match status" value="1"/>
</dbReference>
<keyword evidence="3 7" id="KW-0489">Methyltransferase</keyword>
<sequence>MSSVSRLTLALEAGDLTLPEAGRIAVFAPRGETDLSALPKERVQVITGRKPEFDGFAVRGFDCAVEAQGRYAAALVIVPRAKAQARALVAAACAVSEGLVIVDGAKTDGVDSILKAVRGRVPVWGPVNKAHGKLFWFEAGPQFTDWAVAETQEVAGGFVTAPGVFSADGIDPASRLLGDHLPEKLGAVVADLGAGWGYLSTRVLERERVERVHLVEADHAALECAKQNVSDPRAAFHWADATTWRAPEPVDTVVMNPPFHTGRAADPDLGRAFIAQAAGMLKQKGQLWMVANRHLPYETALSERFGEVSEVAGDNRFKVLRATRPIRKHR</sequence>
<dbReference type="InterPro" id="IPR007848">
    <property type="entry name" value="Small_mtfrase_dom"/>
</dbReference>